<comment type="caution">
    <text evidence="2">The sequence shown here is derived from an EMBL/GenBank/DDBJ whole genome shotgun (WGS) entry which is preliminary data.</text>
</comment>
<name>A0A235F2Y8_9RHOO</name>
<evidence type="ECO:0000313" key="2">
    <source>
        <dbReference type="EMBL" id="OYD55638.1"/>
    </source>
</evidence>
<dbReference type="PROSITE" id="PS50943">
    <property type="entry name" value="HTH_CROC1"/>
    <property type="match status" value="1"/>
</dbReference>
<protein>
    <submittedName>
        <fullName evidence="2">XRE family transcriptional regulator</fullName>
    </submittedName>
</protein>
<dbReference type="InterPro" id="IPR010982">
    <property type="entry name" value="Lambda_DNA-bd_dom_sf"/>
</dbReference>
<sequence length="83" mass="9452">MEKSIHTEQYAQLLTLLRSTRDVAGVTQVELASRLNATQTFISKCERGERRLDIVELKQWCEAIGLSLVELAVRFEDACNKRA</sequence>
<dbReference type="EMBL" id="NOIH01000003">
    <property type="protein sequence ID" value="OYD55638.1"/>
    <property type="molecule type" value="Genomic_DNA"/>
</dbReference>
<reference evidence="2 3" key="1">
    <citation type="submission" date="2017-07" db="EMBL/GenBank/DDBJ databases">
        <title>Thauera sp. KNDSS-Mac4 genome sequence and assembly.</title>
        <authorList>
            <person name="Mayilraj S."/>
        </authorList>
    </citation>
    <scope>NUCLEOTIDE SEQUENCE [LARGE SCALE GENOMIC DNA]</scope>
    <source>
        <strain evidence="2 3">KNDSS-Mac4</strain>
    </source>
</reference>
<dbReference type="CDD" id="cd00093">
    <property type="entry name" value="HTH_XRE"/>
    <property type="match status" value="1"/>
</dbReference>
<accession>A0A235F2Y8</accession>
<evidence type="ECO:0000259" key="1">
    <source>
        <dbReference type="PROSITE" id="PS50943"/>
    </source>
</evidence>
<feature type="domain" description="HTH cro/C1-type" evidence="1">
    <location>
        <begin position="17"/>
        <end position="71"/>
    </location>
</feature>
<dbReference type="Pfam" id="PF13560">
    <property type="entry name" value="HTH_31"/>
    <property type="match status" value="1"/>
</dbReference>
<dbReference type="Gene3D" id="1.10.260.40">
    <property type="entry name" value="lambda repressor-like DNA-binding domains"/>
    <property type="match status" value="1"/>
</dbReference>
<dbReference type="GO" id="GO:0003677">
    <property type="term" value="F:DNA binding"/>
    <property type="evidence" value="ECO:0007669"/>
    <property type="project" value="InterPro"/>
</dbReference>
<dbReference type="Proteomes" id="UP000215181">
    <property type="component" value="Unassembled WGS sequence"/>
</dbReference>
<proteinExistence type="predicted"/>
<dbReference type="SMART" id="SM00530">
    <property type="entry name" value="HTH_XRE"/>
    <property type="match status" value="1"/>
</dbReference>
<dbReference type="SUPFAM" id="SSF47413">
    <property type="entry name" value="lambda repressor-like DNA-binding domains"/>
    <property type="match status" value="1"/>
</dbReference>
<dbReference type="InterPro" id="IPR001387">
    <property type="entry name" value="Cro/C1-type_HTH"/>
</dbReference>
<dbReference type="AlphaFoldDB" id="A0A235F2Y8"/>
<evidence type="ECO:0000313" key="3">
    <source>
        <dbReference type="Proteomes" id="UP000215181"/>
    </source>
</evidence>
<dbReference type="OrthoDB" id="9803379at2"/>
<keyword evidence="3" id="KW-1185">Reference proteome</keyword>
<gene>
    <name evidence="2" type="ORF">CGK74_04285</name>
</gene>
<organism evidence="2 3">
    <name type="scientific">Thauera propionica</name>
    <dbReference type="NCBI Taxonomy" id="2019431"/>
    <lineage>
        <taxon>Bacteria</taxon>
        <taxon>Pseudomonadati</taxon>
        <taxon>Pseudomonadota</taxon>
        <taxon>Betaproteobacteria</taxon>
        <taxon>Rhodocyclales</taxon>
        <taxon>Zoogloeaceae</taxon>
        <taxon>Thauera</taxon>
    </lineage>
</organism>